<gene>
    <name evidence="1" type="ORF">SAMN05216360_11222</name>
</gene>
<dbReference type="AlphaFoldDB" id="A0A1H0EVE0"/>
<sequence length="97" mass="10928">MAKATRLFSRRIDYDDGAILQMRIVVVPTPVRGSAHSLKYSLFYGRAGERILAYDNEAGKGDHIHRGNLETRYIFTTVEQLVADFLSEVRLLRGGSV</sequence>
<name>A0A1H0EVE0_9HYPH</name>
<evidence type="ECO:0000313" key="2">
    <source>
        <dbReference type="Proteomes" id="UP000198704"/>
    </source>
</evidence>
<dbReference type="Pfam" id="PF20126">
    <property type="entry name" value="TumE"/>
    <property type="match status" value="1"/>
</dbReference>
<protein>
    <submittedName>
        <fullName evidence="1">Uncharacterized protein</fullName>
    </submittedName>
</protein>
<dbReference type="EMBL" id="FNHS01000012">
    <property type="protein sequence ID" value="SDN86397.1"/>
    <property type="molecule type" value="Genomic_DNA"/>
</dbReference>
<reference evidence="2" key="1">
    <citation type="submission" date="2016-10" db="EMBL/GenBank/DDBJ databases">
        <authorList>
            <person name="Varghese N."/>
            <person name="Submissions S."/>
        </authorList>
    </citation>
    <scope>NUCLEOTIDE SEQUENCE [LARGE SCALE GENOMIC DNA]</scope>
    <source>
        <strain evidence="2">BL47</strain>
    </source>
</reference>
<dbReference type="OrthoDB" id="7451512at2"/>
<keyword evidence="2" id="KW-1185">Reference proteome</keyword>
<accession>A0A1H0EVE0</accession>
<evidence type="ECO:0000313" key="1">
    <source>
        <dbReference type="EMBL" id="SDN86397.1"/>
    </source>
</evidence>
<dbReference type="InterPro" id="IPR045397">
    <property type="entry name" value="TumE-like"/>
</dbReference>
<proteinExistence type="predicted"/>
<dbReference type="Proteomes" id="UP000198704">
    <property type="component" value="Unassembled WGS sequence"/>
</dbReference>
<organism evidence="1 2">
    <name type="scientific">Methylobacterium phyllostachyos</name>
    <dbReference type="NCBI Taxonomy" id="582672"/>
    <lineage>
        <taxon>Bacteria</taxon>
        <taxon>Pseudomonadati</taxon>
        <taxon>Pseudomonadota</taxon>
        <taxon>Alphaproteobacteria</taxon>
        <taxon>Hyphomicrobiales</taxon>
        <taxon>Methylobacteriaceae</taxon>
        <taxon>Methylobacterium</taxon>
    </lineage>
</organism>
<dbReference type="STRING" id="582672.SAMN05216360_11222"/>
<dbReference type="RefSeq" id="WP_091718547.1">
    <property type="nucleotide sequence ID" value="NZ_FNHS01000012.1"/>
</dbReference>